<comment type="caution">
    <text evidence="1">The sequence shown here is derived from an EMBL/GenBank/DDBJ whole genome shotgun (WGS) entry which is preliminary data.</text>
</comment>
<dbReference type="EMBL" id="AVOT02005800">
    <property type="protein sequence ID" value="MBW0480014.1"/>
    <property type="molecule type" value="Genomic_DNA"/>
</dbReference>
<evidence type="ECO:0000313" key="2">
    <source>
        <dbReference type="Proteomes" id="UP000765509"/>
    </source>
</evidence>
<reference evidence="1" key="1">
    <citation type="submission" date="2021-03" db="EMBL/GenBank/DDBJ databases">
        <title>Draft genome sequence of rust myrtle Austropuccinia psidii MF-1, a brazilian biotype.</title>
        <authorList>
            <person name="Quecine M.C."/>
            <person name="Pachon D.M.R."/>
            <person name="Bonatelli M.L."/>
            <person name="Correr F.H."/>
            <person name="Franceschini L.M."/>
            <person name="Leite T.F."/>
            <person name="Margarido G.R.A."/>
            <person name="Almeida C.A."/>
            <person name="Ferrarezi J.A."/>
            <person name="Labate C.A."/>
        </authorList>
    </citation>
    <scope>NUCLEOTIDE SEQUENCE</scope>
    <source>
        <strain evidence="1">MF-1</strain>
    </source>
</reference>
<dbReference type="Proteomes" id="UP000765509">
    <property type="component" value="Unassembled WGS sequence"/>
</dbReference>
<proteinExistence type="predicted"/>
<accession>A0A9Q3C7M7</accession>
<dbReference type="AlphaFoldDB" id="A0A9Q3C7M7"/>
<sequence>MSRIRYWGERAYIHVYRRGFESTLLNQLASQPGKFYSLQELMDITLELGTSNDFATAVNIFALVCKLKTHSLPSPVCIPPIIPSPSLLPSRDDIFTEINNFGGIFAISLLHLPQDNMDLPALSFHASLEEQCDEKKEPEEIESVLNVVPPVYHQYFDLFYKVKAEKSPPHHSCDHHIELEGSLPPFGVIFSLSNNE</sequence>
<evidence type="ECO:0000313" key="1">
    <source>
        <dbReference type="EMBL" id="MBW0480014.1"/>
    </source>
</evidence>
<keyword evidence="2" id="KW-1185">Reference proteome</keyword>
<gene>
    <name evidence="1" type="ORF">O181_019729</name>
</gene>
<name>A0A9Q3C7M7_9BASI</name>
<organism evidence="1 2">
    <name type="scientific">Austropuccinia psidii MF-1</name>
    <dbReference type="NCBI Taxonomy" id="1389203"/>
    <lineage>
        <taxon>Eukaryota</taxon>
        <taxon>Fungi</taxon>
        <taxon>Dikarya</taxon>
        <taxon>Basidiomycota</taxon>
        <taxon>Pucciniomycotina</taxon>
        <taxon>Pucciniomycetes</taxon>
        <taxon>Pucciniales</taxon>
        <taxon>Sphaerophragmiaceae</taxon>
        <taxon>Austropuccinia</taxon>
    </lineage>
</organism>
<protein>
    <submittedName>
        <fullName evidence="1">Uncharacterized protein</fullName>
    </submittedName>
</protein>